<name>A0ABQ9HRS2_9NEOP</name>
<evidence type="ECO:0000313" key="2">
    <source>
        <dbReference type="Proteomes" id="UP001159363"/>
    </source>
</evidence>
<reference evidence="1 2" key="1">
    <citation type="submission" date="2023-02" db="EMBL/GenBank/DDBJ databases">
        <title>LHISI_Scaffold_Assembly.</title>
        <authorList>
            <person name="Stuart O.P."/>
            <person name="Cleave R."/>
            <person name="Magrath M.J.L."/>
            <person name="Mikheyev A.S."/>
        </authorList>
    </citation>
    <scope>NUCLEOTIDE SEQUENCE [LARGE SCALE GENOMIC DNA]</scope>
    <source>
        <strain evidence="1">Daus_M_001</strain>
        <tissue evidence="1">Leg muscle</tissue>
    </source>
</reference>
<dbReference type="EMBL" id="JARBHB010000004">
    <property type="protein sequence ID" value="KAJ8887085.1"/>
    <property type="molecule type" value="Genomic_DNA"/>
</dbReference>
<organism evidence="1 2">
    <name type="scientific">Dryococelus australis</name>
    <dbReference type="NCBI Taxonomy" id="614101"/>
    <lineage>
        <taxon>Eukaryota</taxon>
        <taxon>Metazoa</taxon>
        <taxon>Ecdysozoa</taxon>
        <taxon>Arthropoda</taxon>
        <taxon>Hexapoda</taxon>
        <taxon>Insecta</taxon>
        <taxon>Pterygota</taxon>
        <taxon>Neoptera</taxon>
        <taxon>Polyneoptera</taxon>
        <taxon>Phasmatodea</taxon>
        <taxon>Verophasmatodea</taxon>
        <taxon>Anareolatae</taxon>
        <taxon>Phasmatidae</taxon>
        <taxon>Eurycanthinae</taxon>
        <taxon>Dryococelus</taxon>
    </lineage>
</organism>
<proteinExistence type="predicted"/>
<evidence type="ECO:0000313" key="1">
    <source>
        <dbReference type="EMBL" id="KAJ8887085.1"/>
    </source>
</evidence>
<gene>
    <name evidence="1" type="ORF">PR048_013300</name>
</gene>
<accession>A0ABQ9HRS2</accession>
<dbReference type="Proteomes" id="UP001159363">
    <property type="component" value="Chromosome X"/>
</dbReference>
<protein>
    <submittedName>
        <fullName evidence="1">Uncharacterized protein</fullName>
    </submittedName>
</protein>
<comment type="caution">
    <text evidence="1">The sequence shown here is derived from an EMBL/GenBank/DDBJ whole genome shotgun (WGS) entry which is preliminary data.</text>
</comment>
<sequence length="197" mass="21783">MLLVGRFSEGYHVSPVLALQCCPTLISLHPHWLLNLYVKSHLNLSITYVFACFFLQSHGLFKNINCCHPSSRYQNPNLTQMSTAIGPTSEVEINVGHKQCAVSTVLCVRAIVMPFIMCWNMAFTISKPAHLPPRLTGFNPRPGHSGFLHVGIVPDYAAGRWVFSGNSHFPSTFIPALHHTHLNNPSLALKTLLLGAT</sequence>
<keyword evidence="2" id="KW-1185">Reference proteome</keyword>